<protein>
    <submittedName>
        <fullName evidence="1">Type I-U CRISPR-associated protein Cas8c</fullName>
    </submittedName>
</protein>
<dbReference type="EMBL" id="QPEX01000007">
    <property type="protein sequence ID" value="RCS55774.1"/>
    <property type="molecule type" value="Genomic_DNA"/>
</dbReference>
<comment type="caution">
    <text evidence="1">The sequence shown here is derived from an EMBL/GenBank/DDBJ whole genome shotgun (WGS) entry which is preliminary data.</text>
</comment>
<dbReference type="AlphaFoldDB" id="A0A368KX33"/>
<dbReference type="Proteomes" id="UP000253562">
    <property type="component" value="Unassembled WGS sequence"/>
</dbReference>
<dbReference type="InterPro" id="IPR026391">
    <property type="entry name" value="Cas_GSU0052"/>
</dbReference>
<gene>
    <name evidence="1" type="primary">cas8c</name>
    <name evidence="1" type="ORF">DTL42_01335</name>
</gene>
<dbReference type="OrthoDB" id="129560at2"/>
<accession>A0A368KX33</accession>
<organism evidence="1 2">
    <name type="scientific">Bremerella cremea</name>
    <dbReference type="NCBI Taxonomy" id="1031537"/>
    <lineage>
        <taxon>Bacteria</taxon>
        <taxon>Pseudomonadati</taxon>
        <taxon>Planctomycetota</taxon>
        <taxon>Planctomycetia</taxon>
        <taxon>Pirellulales</taxon>
        <taxon>Pirellulaceae</taxon>
        <taxon>Bremerella</taxon>
    </lineage>
</organism>
<proteinExistence type="predicted"/>
<dbReference type="NCBIfam" id="TIGR04106">
    <property type="entry name" value="cas8c_GSU0052"/>
    <property type="match status" value="1"/>
</dbReference>
<evidence type="ECO:0000313" key="2">
    <source>
        <dbReference type="Proteomes" id="UP000253562"/>
    </source>
</evidence>
<name>A0A368KX33_9BACT</name>
<evidence type="ECO:0000313" key="1">
    <source>
        <dbReference type="EMBL" id="RCS55774.1"/>
    </source>
</evidence>
<reference evidence="1 2" key="1">
    <citation type="submission" date="2018-07" db="EMBL/GenBank/DDBJ databases">
        <title>Comparative genomes isolates from brazilian mangrove.</title>
        <authorList>
            <person name="De Araujo J.E."/>
            <person name="Taketani R.G."/>
            <person name="Silva M.C.P."/>
            <person name="Lourenco M.V."/>
            <person name="Oliveira V.M."/>
            <person name="Andreote F.D."/>
        </authorList>
    </citation>
    <scope>NUCLEOTIDE SEQUENCE [LARGE SCALE GENOMIC DNA]</scope>
    <source>
        <strain evidence="1 2">HEX PRIS-MGV</strain>
    </source>
</reference>
<sequence>MTHPKPTITVDVDVTNPGQFFACCGLLEIADRLWPGAEGWFEDSAFCIDAEGTLSELWCAIVDAELDALDPGDETASPMRLGAPIDLTLDWWKDEHAGGRMLKVWAGSMRGVRIAQSMKAAIANVAKQVSPFDYSAVVYDPDNTKKKVEPFYYDARRGWNAQPIDIGFSPDSLKMISAAYPAVEFMCLVGLQRFRPRQTKQRRVFEYRTWRTPLSPSLAAAVASGVMPLAADVSYRFENAFRTDQKKHKAFLPATPLGASQ</sequence>
<dbReference type="RefSeq" id="WP_114366905.1">
    <property type="nucleotide sequence ID" value="NZ_QPEX01000007.1"/>
</dbReference>